<dbReference type="RefSeq" id="WP_267677402.1">
    <property type="nucleotide sequence ID" value="NZ_CP113088.1"/>
</dbReference>
<accession>A0A9E8MWC2</accession>
<gene>
    <name evidence="1" type="ORF">N7U66_03880</name>
</gene>
<keyword evidence="2" id="KW-1185">Reference proteome</keyword>
<organism evidence="1 2">
    <name type="scientific">Lacinutrix neustonica</name>
    <dbReference type="NCBI Taxonomy" id="2980107"/>
    <lineage>
        <taxon>Bacteria</taxon>
        <taxon>Pseudomonadati</taxon>
        <taxon>Bacteroidota</taxon>
        <taxon>Flavobacteriia</taxon>
        <taxon>Flavobacteriales</taxon>
        <taxon>Flavobacteriaceae</taxon>
        <taxon>Lacinutrix</taxon>
    </lineage>
</organism>
<evidence type="ECO:0000313" key="1">
    <source>
        <dbReference type="EMBL" id="WAC02803.1"/>
    </source>
</evidence>
<dbReference type="Proteomes" id="UP001164705">
    <property type="component" value="Chromosome"/>
</dbReference>
<protein>
    <submittedName>
        <fullName evidence="1">Uncharacterized protein</fullName>
    </submittedName>
</protein>
<evidence type="ECO:0000313" key="2">
    <source>
        <dbReference type="Proteomes" id="UP001164705"/>
    </source>
</evidence>
<dbReference type="EMBL" id="CP113088">
    <property type="protein sequence ID" value="WAC02803.1"/>
    <property type="molecule type" value="Genomic_DNA"/>
</dbReference>
<name>A0A9E8MWC2_9FLAO</name>
<dbReference type="KEGG" id="lnu:N7U66_03880"/>
<sequence>MKKKSLLYKLVMMLVVVCPISTIFAQGYKQDSLQIKAYTEIEFRNSRPQGIKLRKVFCDYCSKKQLRLLGEDAIRRTESEKYDPKNIIQNGKKKLAVYIRIAKTDFAAIKEDE</sequence>
<proteinExistence type="predicted"/>
<dbReference type="AlphaFoldDB" id="A0A9E8MWC2"/>
<reference evidence="1" key="1">
    <citation type="submission" date="2022-11" db="EMBL/GenBank/DDBJ databases">
        <title>Lacinutrix neustonica HL-RS19T sp. nov., isolated from the surface microlayer sample of brackish Lake Shihwa.</title>
        <authorList>
            <person name="Choi J.Y."/>
            <person name="Hwang C.Y."/>
        </authorList>
    </citation>
    <scope>NUCLEOTIDE SEQUENCE</scope>
    <source>
        <strain evidence="1">HL-RS19</strain>
    </source>
</reference>